<gene>
    <name evidence="1" type="ORF">J2S74_003640</name>
</gene>
<sequence>MAVFVNFVDFLKGWRSGDRPPVADPSNPLENSLLYL</sequence>
<evidence type="ECO:0000313" key="2">
    <source>
        <dbReference type="Proteomes" id="UP001230005"/>
    </source>
</evidence>
<keyword evidence="2" id="KW-1185">Reference proteome</keyword>
<protein>
    <submittedName>
        <fullName evidence="1">Uncharacterized protein</fullName>
    </submittedName>
</protein>
<dbReference type="EMBL" id="JAUSUG010000015">
    <property type="protein sequence ID" value="MDQ0256222.1"/>
    <property type="molecule type" value="Genomic_DNA"/>
</dbReference>
<evidence type="ECO:0000313" key="1">
    <source>
        <dbReference type="EMBL" id="MDQ0256222.1"/>
    </source>
</evidence>
<proteinExistence type="predicted"/>
<reference evidence="1 2" key="1">
    <citation type="submission" date="2023-07" db="EMBL/GenBank/DDBJ databases">
        <title>Genomic Encyclopedia of Type Strains, Phase IV (KMG-IV): sequencing the most valuable type-strain genomes for metagenomic binning, comparative biology and taxonomic classification.</title>
        <authorList>
            <person name="Goeker M."/>
        </authorList>
    </citation>
    <scope>NUCLEOTIDE SEQUENCE [LARGE SCALE GENOMIC DNA]</scope>
    <source>
        <strain evidence="1 2">DSM 9768</strain>
    </source>
</reference>
<organism evidence="1 2">
    <name type="scientific">Evansella vedderi</name>
    <dbReference type="NCBI Taxonomy" id="38282"/>
    <lineage>
        <taxon>Bacteria</taxon>
        <taxon>Bacillati</taxon>
        <taxon>Bacillota</taxon>
        <taxon>Bacilli</taxon>
        <taxon>Bacillales</taxon>
        <taxon>Bacillaceae</taxon>
        <taxon>Evansella</taxon>
    </lineage>
</organism>
<name>A0ABT9ZYC1_9BACI</name>
<dbReference type="Proteomes" id="UP001230005">
    <property type="component" value="Unassembled WGS sequence"/>
</dbReference>
<accession>A0ABT9ZYC1</accession>
<comment type="caution">
    <text evidence="1">The sequence shown here is derived from an EMBL/GenBank/DDBJ whole genome shotgun (WGS) entry which is preliminary data.</text>
</comment>